<dbReference type="PANTHER" id="PTHR47547:SF1">
    <property type="entry name" value="ASPARTATE-PROTON SYMPORTER"/>
    <property type="match status" value="1"/>
</dbReference>
<evidence type="ECO:0000256" key="4">
    <source>
        <dbReference type="ARBA" id="ARBA00023136"/>
    </source>
</evidence>
<feature type="transmembrane region" description="Helical" evidence="5">
    <location>
        <begin position="313"/>
        <end position="339"/>
    </location>
</feature>
<sequence>MSTTQTEPEPVTGSFETADGGLKRRLSFTQLLLLGVSAQIGSGWLFGVLAAAGVAGPAAILSWIIASVLVFLIALTYLELGAMLPRSGAIVRYTYLTHGSLSGWIIGWAYWLSVVSIPPIEAEATLTYLGGRFPNLHLLTTVEGVQVLSWPTGILAGFALMVVFFALNFFGARFLAESNRWVTIWKIALPTLTFIFLFFIFKGTNFTSYDGFAPLGVPPIFHAIATTGIIFSLLGFRQALDYGGEAKNPQRNVPLATIGSIAIPAVIYTLLQVAFIGAINWKDMGLASGSWDKLVQGGWADGPLFHALDSANMAALAALGTFLLIDAAVSPLATGWVYLGTGARTGYGLGVHRNIPKIFTSNNRFGIPWLPLLVSTVVGCVFFVPAPSWYQLVGFISSAAVLTYIMGGAGLPVLRRTAPNLKRPFLLKGFKFWSPVSFLAAVLILYWSGFSTLTNVITATFIGLPFFTAYYAWKMRWMNAVSSIVISVVFFVAWIWVATAGGWVLTTGGQQRAGGWPFPVYYIVFCALVIAFCVAVWATTGTEGKRAVNANWWLIWLLLASMLVGYLGEYGPMEHPALGFPWGMGVEVLVGLVAYVWAIRSGFATDEIKDIVATSDAATGATTVQPGGTPPAAAGGPAAS</sequence>
<dbReference type="InterPro" id="IPR002293">
    <property type="entry name" value="AA/rel_permease1"/>
</dbReference>
<protein>
    <submittedName>
        <fullName evidence="6">APC family permease</fullName>
    </submittedName>
</protein>
<name>A0ABY8BXP1_9MICO</name>
<dbReference type="Proteomes" id="UP001214553">
    <property type="component" value="Chromosome"/>
</dbReference>
<dbReference type="EMBL" id="CP119108">
    <property type="protein sequence ID" value="WEG08961.1"/>
    <property type="molecule type" value="Genomic_DNA"/>
</dbReference>
<evidence type="ECO:0000256" key="5">
    <source>
        <dbReference type="SAM" id="Phobius"/>
    </source>
</evidence>
<feature type="transmembrane region" description="Helical" evidence="5">
    <location>
        <begin position="550"/>
        <end position="568"/>
    </location>
</feature>
<feature type="transmembrane region" description="Helical" evidence="5">
    <location>
        <begin position="580"/>
        <end position="599"/>
    </location>
</feature>
<feature type="transmembrane region" description="Helical" evidence="5">
    <location>
        <begin position="182"/>
        <end position="200"/>
    </location>
</feature>
<dbReference type="PANTHER" id="PTHR47547">
    <property type="match status" value="1"/>
</dbReference>
<accession>A0ABY8BXP1</accession>
<feature type="transmembrane region" description="Helical" evidence="5">
    <location>
        <begin position="90"/>
        <end position="111"/>
    </location>
</feature>
<feature type="transmembrane region" description="Helical" evidence="5">
    <location>
        <begin position="148"/>
        <end position="170"/>
    </location>
</feature>
<feature type="transmembrane region" description="Helical" evidence="5">
    <location>
        <begin position="453"/>
        <end position="473"/>
    </location>
</feature>
<keyword evidence="2 5" id="KW-0812">Transmembrane</keyword>
<feature type="transmembrane region" description="Helical" evidence="5">
    <location>
        <begin position="220"/>
        <end position="240"/>
    </location>
</feature>
<proteinExistence type="predicted"/>
<dbReference type="Gene3D" id="1.20.1740.10">
    <property type="entry name" value="Amino acid/polyamine transporter I"/>
    <property type="match status" value="1"/>
</dbReference>
<keyword evidence="3 5" id="KW-1133">Transmembrane helix</keyword>
<feature type="transmembrane region" description="Helical" evidence="5">
    <location>
        <begin position="425"/>
        <end position="447"/>
    </location>
</feature>
<feature type="transmembrane region" description="Helical" evidence="5">
    <location>
        <begin position="31"/>
        <end position="54"/>
    </location>
</feature>
<dbReference type="Pfam" id="PF13520">
    <property type="entry name" value="AA_permease_2"/>
    <property type="match status" value="1"/>
</dbReference>
<keyword evidence="7" id="KW-1185">Reference proteome</keyword>
<gene>
    <name evidence="6" type="ORF">PU630_17230</name>
</gene>
<reference evidence="6 7" key="1">
    <citation type="submission" date="2023-03" db="EMBL/GenBank/DDBJ databases">
        <title>Genome sequence of Microbacterium sp. KACC 23027.</title>
        <authorList>
            <person name="Kim S."/>
            <person name="Heo J."/>
            <person name="Kwon S.-W."/>
        </authorList>
    </citation>
    <scope>NUCLEOTIDE SEQUENCE [LARGE SCALE GENOMIC DNA]</scope>
    <source>
        <strain evidence="6 7">KACC 23027</strain>
    </source>
</reference>
<feature type="transmembrane region" description="Helical" evidence="5">
    <location>
        <begin position="518"/>
        <end position="538"/>
    </location>
</feature>
<feature type="transmembrane region" description="Helical" evidence="5">
    <location>
        <begin position="485"/>
        <end position="506"/>
    </location>
</feature>
<evidence type="ECO:0000313" key="6">
    <source>
        <dbReference type="EMBL" id="WEG08961.1"/>
    </source>
</evidence>
<evidence type="ECO:0000256" key="3">
    <source>
        <dbReference type="ARBA" id="ARBA00022989"/>
    </source>
</evidence>
<evidence type="ECO:0000256" key="2">
    <source>
        <dbReference type="ARBA" id="ARBA00022692"/>
    </source>
</evidence>
<dbReference type="InterPro" id="IPR052962">
    <property type="entry name" value="AA_Transporter_AGT"/>
</dbReference>
<organism evidence="6 7">
    <name type="scientific">Microbacterium horticulturae</name>
    <dbReference type="NCBI Taxonomy" id="3028316"/>
    <lineage>
        <taxon>Bacteria</taxon>
        <taxon>Bacillati</taxon>
        <taxon>Actinomycetota</taxon>
        <taxon>Actinomycetes</taxon>
        <taxon>Micrococcales</taxon>
        <taxon>Microbacteriaceae</taxon>
        <taxon>Microbacterium</taxon>
    </lineage>
</organism>
<feature type="transmembrane region" description="Helical" evidence="5">
    <location>
        <begin position="367"/>
        <end position="386"/>
    </location>
</feature>
<feature type="transmembrane region" description="Helical" evidence="5">
    <location>
        <begin position="252"/>
        <end position="279"/>
    </location>
</feature>
<comment type="subcellular location">
    <subcellularLocation>
        <location evidence="1">Membrane</location>
        <topology evidence="1">Multi-pass membrane protein</topology>
    </subcellularLocation>
</comment>
<evidence type="ECO:0000256" key="1">
    <source>
        <dbReference type="ARBA" id="ARBA00004141"/>
    </source>
</evidence>
<feature type="transmembrane region" description="Helical" evidence="5">
    <location>
        <begin position="392"/>
        <end position="413"/>
    </location>
</feature>
<keyword evidence="4 5" id="KW-0472">Membrane</keyword>
<feature type="transmembrane region" description="Helical" evidence="5">
    <location>
        <begin position="60"/>
        <end position="78"/>
    </location>
</feature>
<evidence type="ECO:0000313" key="7">
    <source>
        <dbReference type="Proteomes" id="UP001214553"/>
    </source>
</evidence>
<dbReference type="RefSeq" id="WP_275278287.1">
    <property type="nucleotide sequence ID" value="NZ_CP119108.1"/>
</dbReference>